<organism evidence="3 4">
    <name type="scientific">Sulfuritalea hydrogenivorans sk43H</name>
    <dbReference type="NCBI Taxonomy" id="1223802"/>
    <lineage>
        <taxon>Bacteria</taxon>
        <taxon>Pseudomonadati</taxon>
        <taxon>Pseudomonadota</taxon>
        <taxon>Betaproteobacteria</taxon>
        <taxon>Nitrosomonadales</taxon>
        <taxon>Sterolibacteriaceae</taxon>
        <taxon>Sulfuritalea</taxon>
    </lineage>
</organism>
<name>W0SJ02_9PROT</name>
<dbReference type="PANTHER" id="PTHR22576:SF37">
    <property type="entry name" value="MUCOSA-ASSOCIATED LYMPHOID TISSUE LYMPHOMA TRANSLOCATION PROTEIN 1"/>
    <property type="match status" value="1"/>
</dbReference>
<feature type="chain" id="PRO_5004796349" description="Caspase family p20 domain-containing protein" evidence="1">
    <location>
        <begin position="21"/>
        <end position="550"/>
    </location>
</feature>
<evidence type="ECO:0000259" key="2">
    <source>
        <dbReference type="PROSITE" id="PS50208"/>
    </source>
</evidence>
<dbReference type="GO" id="GO:0006508">
    <property type="term" value="P:proteolysis"/>
    <property type="evidence" value="ECO:0007669"/>
    <property type="project" value="InterPro"/>
</dbReference>
<dbReference type="InterPro" id="IPR029030">
    <property type="entry name" value="Caspase-like_dom_sf"/>
</dbReference>
<dbReference type="InterPro" id="IPR001309">
    <property type="entry name" value="Pept_C14_p20"/>
</dbReference>
<dbReference type="PROSITE" id="PS50208">
    <property type="entry name" value="CASPASE_P20"/>
    <property type="match status" value="1"/>
</dbReference>
<sequence length="550" mass="59772">MKSWCLAILLCVQTVLVAQAADGRNLAAQPIGRRIALVIGNDSYKGVAPLANARADARAIAQALERAGFKVSLKLDADLGSFKSALRSFKAQVGGGDEAVFYYSGHGVQLGAANYLLPVDIKGDSEEQVKDDAVPLQRVLDDLQEQKARFTLAIIDACRNNPFRQTGRAIGGRGLAPTTAATGQMVLYSAGTGQQALDRLGQGDKNPNGVFTRVLLKEMDKPGVPVNDVLRNVREEVVELAKGVGHEQVPALYDQSLGRFYFRAGDSAQVAVSTPQLAVVRPAAEASASLAPVSPRQAIPLSLPGNVWTVLENSEAFRLTPKAKRVRVEYEMTSDLFNVKAGRREWSRLPEPLTFFREQEPVGDKCVASRNWSVDLDGRTTREPDRAGYSCAHLSLGSGKKGASPDARLLAIDELSGSLFPLRAGAESTSRSTMALSSSVAYIKATNHCRVNGQRSAGELHPRLKGMAWSIVCRYSATYGDGSKPAEETREDYFLEDLGIYLSDIAVHSVRDGRTTYVLPAPGYRTSSFSPDKSRRWDSEYLRYEWTVGE</sequence>
<accession>W0SJ02</accession>
<feature type="signal peptide" evidence="1">
    <location>
        <begin position="1"/>
        <end position="20"/>
    </location>
</feature>
<keyword evidence="4" id="KW-1185">Reference proteome</keyword>
<evidence type="ECO:0000313" key="3">
    <source>
        <dbReference type="EMBL" id="BAO30952.1"/>
    </source>
</evidence>
<evidence type="ECO:0000256" key="1">
    <source>
        <dbReference type="SAM" id="SignalP"/>
    </source>
</evidence>
<keyword evidence="1" id="KW-0732">Signal</keyword>
<dbReference type="KEGG" id="shd:SUTH_03179"/>
<dbReference type="GO" id="GO:0004197">
    <property type="term" value="F:cysteine-type endopeptidase activity"/>
    <property type="evidence" value="ECO:0007669"/>
    <property type="project" value="InterPro"/>
</dbReference>
<dbReference type="AlphaFoldDB" id="W0SJ02"/>
<protein>
    <recommendedName>
        <fullName evidence="2">Caspase family p20 domain-containing protein</fullName>
    </recommendedName>
</protein>
<dbReference type="STRING" id="1223802.SUTH_03179"/>
<gene>
    <name evidence="3" type="ORF">SUTH_03179</name>
</gene>
<dbReference type="EMBL" id="AP012547">
    <property type="protein sequence ID" value="BAO30952.1"/>
    <property type="molecule type" value="Genomic_DNA"/>
</dbReference>
<feature type="domain" description="Caspase family p20" evidence="2">
    <location>
        <begin position="32"/>
        <end position="162"/>
    </location>
</feature>
<dbReference type="HOGENOM" id="CLU_495135_0_0_4"/>
<dbReference type="InterPro" id="IPR052039">
    <property type="entry name" value="Caspase-related_regulators"/>
</dbReference>
<evidence type="ECO:0000313" key="4">
    <source>
        <dbReference type="Proteomes" id="UP000031637"/>
    </source>
</evidence>
<dbReference type="InterPro" id="IPR011600">
    <property type="entry name" value="Pept_C14_caspase"/>
</dbReference>
<dbReference type="Pfam" id="PF00656">
    <property type="entry name" value="Peptidase_C14"/>
    <property type="match status" value="1"/>
</dbReference>
<proteinExistence type="predicted"/>
<dbReference type="Proteomes" id="UP000031637">
    <property type="component" value="Chromosome"/>
</dbReference>
<dbReference type="RefSeq" id="WP_171817385.1">
    <property type="nucleotide sequence ID" value="NZ_AP012547.1"/>
</dbReference>
<dbReference type="PANTHER" id="PTHR22576">
    <property type="entry name" value="MUCOSA ASSOCIATED LYMPHOID TISSUE LYMPHOMA TRANSLOCATION PROTEIN 1/PARACASPASE"/>
    <property type="match status" value="1"/>
</dbReference>
<reference evidence="3 4" key="1">
    <citation type="journal article" date="2014" name="Syst. Appl. Microbiol.">
        <title>Complete genomes of freshwater sulfur oxidizers Sulfuricella denitrificans skB26 and Sulfuritalea hydrogenivorans sk43H: genetic insights into the sulfur oxidation pathway of betaproteobacteria.</title>
        <authorList>
            <person name="Watanabe T."/>
            <person name="Kojima H."/>
            <person name="Fukui M."/>
        </authorList>
    </citation>
    <scope>NUCLEOTIDE SEQUENCE [LARGE SCALE GENOMIC DNA]</scope>
    <source>
        <strain evidence="3">DSM22779</strain>
    </source>
</reference>
<dbReference type="Gene3D" id="3.40.50.1460">
    <property type="match status" value="1"/>
</dbReference>
<dbReference type="SUPFAM" id="SSF52129">
    <property type="entry name" value="Caspase-like"/>
    <property type="match status" value="1"/>
</dbReference>